<dbReference type="PROSITE" id="PS00455">
    <property type="entry name" value="AMP_BINDING"/>
    <property type="match status" value="1"/>
</dbReference>
<dbReference type="AlphaFoldDB" id="A0A402CF23"/>
<dbReference type="InterPro" id="IPR000873">
    <property type="entry name" value="AMP-dep_synth/lig_dom"/>
</dbReference>
<evidence type="ECO:0000259" key="3">
    <source>
        <dbReference type="Pfam" id="PF00501"/>
    </source>
</evidence>
<protein>
    <submittedName>
        <fullName evidence="4">Long-chain-fatty-acid--CoA ligase</fullName>
    </submittedName>
</protein>
<keyword evidence="2" id="KW-0067">ATP-binding</keyword>
<organism evidence="4 5">
    <name type="scientific">Rhodococcus wratislaviensis</name>
    <name type="common">Tsukamurella wratislaviensis</name>
    <dbReference type="NCBI Taxonomy" id="44752"/>
    <lineage>
        <taxon>Bacteria</taxon>
        <taxon>Bacillati</taxon>
        <taxon>Actinomycetota</taxon>
        <taxon>Actinomycetes</taxon>
        <taxon>Mycobacteriales</taxon>
        <taxon>Nocardiaceae</taxon>
        <taxon>Rhodococcus</taxon>
    </lineage>
</organism>
<evidence type="ECO:0000256" key="2">
    <source>
        <dbReference type="ARBA" id="ARBA00022840"/>
    </source>
</evidence>
<dbReference type="Pfam" id="PF00501">
    <property type="entry name" value="AMP-binding"/>
    <property type="match status" value="1"/>
</dbReference>
<dbReference type="Proteomes" id="UP000287519">
    <property type="component" value="Unassembled WGS sequence"/>
</dbReference>
<dbReference type="RefSeq" id="WP_124394155.1">
    <property type="nucleotide sequence ID" value="NZ_BHYM01000050.1"/>
</dbReference>
<keyword evidence="4" id="KW-0436">Ligase</keyword>
<dbReference type="GO" id="GO:0004467">
    <property type="term" value="F:long-chain fatty acid-CoA ligase activity"/>
    <property type="evidence" value="ECO:0007669"/>
    <property type="project" value="TreeGrafter"/>
</dbReference>
<dbReference type="GO" id="GO:0016020">
    <property type="term" value="C:membrane"/>
    <property type="evidence" value="ECO:0007669"/>
    <property type="project" value="TreeGrafter"/>
</dbReference>
<dbReference type="InterPro" id="IPR020845">
    <property type="entry name" value="AMP-binding_CS"/>
</dbReference>
<gene>
    <name evidence="4" type="ORF">Rhow_006113</name>
</gene>
<dbReference type="EMBL" id="BHYM01000050">
    <property type="protein sequence ID" value="GCE42174.1"/>
    <property type="molecule type" value="Genomic_DNA"/>
</dbReference>
<dbReference type="OrthoDB" id="9803968at2"/>
<comment type="caution">
    <text evidence="4">The sequence shown here is derived from an EMBL/GenBank/DDBJ whole genome shotgun (WGS) entry which is preliminary data.</text>
</comment>
<dbReference type="Gene3D" id="3.40.50.12780">
    <property type="entry name" value="N-terminal domain of ligase-like"/>
    <property type="match status" value="1"/>
</dbReference>
<evidence type="ECO:0000256" key="1">
    <source>
        <dbReference type="ARBA" id="ARBA00022741"/>
    </source>
</evidence>
<keyword evidence="5" id="KW-1185">Reference proteome</keyword>
<dbReference type="InterPro" id="IPR042099">
    <property type="entry name" value="ANL_N_sf"/>
</dbReference>
<proteinExistence type="predicted"/>
<dbReference type="PANTHER" id="PTHR43272">
    <property type="entry name" value="LONG-CHAIN-FATTY-ACID--COA LIGASE"/>
    <property type="match status" value="1"/>
</dbReference>
<sequence length="615" mass="66463">MLTTHTVGSAGPAATRFSVDASMDSATIPQFIRRNATHLGDATAFRTPELDGWRPWTWSEVERVMLETAAGLLDLGHTDRLPAFVIGPNSPEYFICEYAIQALGGIAFPLFETMTAGEMTTTLTGYGAKVAFSGSAALTRELLDAAEELGIETIVQWGSQAAPEDDKVLAFTELRSRGRQYLSHASAELERRIDATTLDDVACIILTSGTTGTPKGVMGTHRYMLDIAARYALLYGAQPCDSYLSSLPAAFSVEQYCGMALTAALPLNVAFARSPASIDEDFVSAAAQFRFLGPRQWEALRAKISTDLLERPDELQGRSDEIRLELGLHNAKSGISAGGSLSSEVFEFFRLIGVGIRSVYGFSETGIITGTEGGADLDSVGAPLPSPYGDEPIEVRVDDTGEILIRGGVRCAGYWGTTHQLSLTSDGWLRSGDAGTWDGRVLRVVDRVGNIKFLPNGTLFAPQPLEISACRSPFISNVLLVPGHGDDSRIGALVEINELSVRDHLFDGENGGFDYAELATDPRVMALVRKELAASNCDQPLDISVFAVLPKHLSAEHGELTRSMKLRRTTVLERYQSLIDAMYDSPDTLVSFDVYVGRDGEGTVQTLRSRVAAID</sequence>
<dbReference type="GO" id="GO:0005524">
    <property type="term" value="F:ATP binding"/>
    <property type="evidence" value="ECO:0007669"/>
    <property type="project" value="UniProtKB-KW"/>
</dbReference>
<accession>A0A402CF23</accession>
<dbReference type="PANTHER" id="PTHR43272:SF33">
    <property type="entry name" value="AMP-BINDING DOMAIN-CONTAINING PROTEIN-RELATED"/>
    <property type="match status" value="1"/>
</dbReference>
<dbReference type="SUPFAM" id="SSF56801">
    <property type="entry name" value="Acetyl-CoA synthetase-like"/>
    <property type="match status" value="1"/>
</dbReference>
<name>A0A402CF23_RHOWR</name>
<keyword evidence="1" id="KW-0547">Nucleotide-binding</keyword>
<feature type="domain" description="AMP-dependent synthetase/ligase" evidence="3">
    <location>
        <begin position="33"/>
        <end position="415"/>
    </location>
</feature>
<evidence type="ECO:0000313" key="5">
    <source>
        <dbReference type="Proteomes" id="UP000287519"/>
    </source>
</evidence>
<evidence type="ECO:0000313" key="4">
    <source>
        <dbReference type="EMBL" id="GCE42174.1"/>
    </source>
</evidence>
<reference evidence="4 5" key="1">
    <citation type="submission" date="2018-11" db="EMBL/GenBank/DDBJ databases">
        <title>Microbial catabolism of amino acid.</title>
        <authorList>
            <person name="Hibi M."/>
            <person name="Ogawa J."/>
        </authorList>
    </citation>
    <scope>NUCLEOTIDE SEQUENCE [LARGE SCALE GENOMIC DNA]</scope>
    <source>
        <strain evidence="4 5">C31-06</strain>
    </source>
</reference>